<dbReference type="RefSeq" id="XP_016593946.1">
    <property type="nucleotide sequence ID" value="XM_016746842.1"/>
</dbReference>
<reference evidence="8 9" key="1">
    <citation type="journal article" date="2015" name="Mol. Plant Microbe Interact.">
        <title>Genome, transcriptome, and functional analyses of Penicillium expansum provide new insights into secondary metabolism and pathogenicity.</title>
        <authorList>
            <person name="Ballester A.R."/>
            <person name="Marcet-Houben M."/>
            <person name="Levin E."/>
            <person name="Sela N."/>
            <person name="Selma-Lazaro C."/>
            <person name="Carmona L."/>
            <person name="Wisniewski M."/>
            <person name="Droby S."/>
            <person name="Gonzalez-Candelas L."/>
            <person name="Gabaldon T."/>
        </authorList>
    </citation>
    <scope>NUCLEOTIDE SEQUENCE [LARGE SCALE GENOMIC DNA]</scope>
    <source>
        <strain evidence="8 9">MD-8</strain>
    </source>
</reference>
<dbReference type="InterPro" id="IPR002293">
    <property type="entry name" value="AA/rel_permease1"/>
</dbReference>
<feature type="transmembrane region" description="Helical" evidence="7">
    <location>
        <begin position="87"/>
        <end position="116"/>
    </location>
</feature>
<feature type="transmembrane region" description="Helical" evidence="7">
    <location>
        <begin position="438"/>
        <end position="460"/>
    </location>
</feature>
<keyword evidence="3 7" id="KW-0812">Transmembrane</keyword>
<protein>
    <submittedName>
        <fullName evidence="8">Amino acid/polyamine transporter I</fullName>
    </submittedName>
</protein>
<feature type="transmembrane region" description="Helical" evidence="7">
    <location>
        <begin position="404"/>
        <end position="426"/>
    </location>
</feature>
<dbReference type="Proteomes" id="UP000030143">
    <property type="component" value="Unassembled WGS sequence"/>
</dbReference>
<comment type="subcellular location">
    <subcellularLocation>
        <location evidence="1">Membrane</location>
        <topology evidence="1">Multi-pass membrane protein</topology>
    </subcellularLocation>
</comment>
<keyword evidence="5 7" id="KW-0472">Membrane</keyword>
<dbReference type="EMBL" id="JQFZ01000316">
    <property type="protein sequence ID" value="KGO50915.1"/>
    <property type="molecule type" value="Genomic_DNA"/>
</dbReference>
<feature type="transmembrane region" description="Helical" evidence="7">
    <location>
        <begin position="521"/>
        <end position="540"/>
    </location>
</feature>
<dbReference type="GO" id="GO:0022857">
    <property type="term" value="F:transmembrane transporter activity"/>
    <property type="evidence" value="ECO:0007669"/>
    <property type="project" value="InterPro"/>
</dbReference>
<feature type="transmembrane region" description="Helical" evidence="7">
    <location>
        <begin position="367"/>
        <end position="392"/>
    </location>
</feature>
<dbReference type="HOGENOM" id="CLU_015716_0_0_1"/>
<gene>
    <name evidence="8" type="ORF">PEX2_095720</name>
</gene>
<feature type="transmembrane region" description="Helical" evidence="7">
    <location>
        <begin position="764"/>
        <end position="788"/>
    </location>
</feature>
<proteinExistence type="predicted"/>
<dbReference type="Gene3D" id="1.20.1740.10">
    <property type="entry name" value="Amino acid/polyamine transporter I"/>
    <property type="match status" value="1"/>
</dbReference>
<accession>A0A0A2JF14</accession>
<evidence type="ECO:0000313" key="8">
    <source>
        <dbReference type="EMBL" id="KGO50915.1"/>
    </source>
</evidence>
<feature type="transmembrane region" description="Helical" evidence="7">
    <location>
        <begin position="341"/>
        <end position="361"/>
    </location>
</feature>
<feature type="transmembrane region" description="Helical" evidence="7">
    <location>
        <begin position="293"/>
        <end position="314"/>
    </location>
</feature>
<feature type="transmembrane region" description="Helical" evidence="7">
    <location>
        <begin position="240"/>
        <end position="263"/>
    </location>
</feature>
<evidence type="ECO:0000256" key="5">
    <source>
        <dbReference type="ARBA" id="ARBA00023136"/>
    </source>
</evidence>
<evidence type="ECO:0000256" key="6">
    <source>
        <dbReference type="SAM" id="MobiDB-lite"/>
    </source>
</evidence>
<dbReference type="VEuPathDB" id="FungiDB:PEXP_102620"/>
<keyword evidence="9" id="KW-1185">Reference proteome</keyword>
<dbReference type="PANTHER" id="PTHR45649:SF23">
    <property type="entry name" value="TRANSPORTER, PUTATIVE (EUROFUNG)-RELATED"/>
    <property type="match status" value="1"/>
</dbReference>
<evidence type="ECO:0000256" key="1">
    <source>
        <dbReference type="ARBA" id="ARBA00004141"/>
    </source>
</evidence>
<evidence type="ECO:0000256" key="7">
    <source>
        <dbReference type="SAM" id="Phobius"/>
    </source>
</evidence>
<keyword evidence="2" id="KW-0813">Transport</keyword>
<dbReference type="Pfam" id="PF13520">
    <property type="entry name" value="AA_permease_2"/>
    <property type="match status" value="1"/>
</dbReference>
<dbReference type="STRING" id="27334.A0A0A2JF14"/>
<feature type="transmembrane region" description="Helical" evidence="7">
    <location>
        <begin position="128"/>
        <end position="149"/>
    </location>
</feature>
<evidence type="ECO:0000313" key="9">
    <source>
        <dbReference type="Proteomes" id="UP000030143"/>
    </source>
</evidence>
<evidence type="ECO:0000256" key="4">
    <source>
        <dbReference type="ARBA" id="ARBA00022989"/>
    </source>
</evidence>
<feature type="transmembrane region" description="Helical" evidence="7">
    <location>
        <begin position="161"/>
        <end position="180"/>
    </location>
</feature>
<dbReference type="GeneID" id="27682262"/>
<organism evidence="8 9">
    <name type="scientific">Penicillium expansum</name>
    <name type="common">Blue mold rot fungus</name>
    <dbReference type="NCBI Taxonomy" id="27334"/>
    <lineage>
        <taxon>Eukaryota</taxon>
        <taxon>Fungi</taxon>
        <taxon>Dikarya</taxon>
        <taxon>Ascomycota</taxon>
        <taxon>Pezizomycotina</taxon>
        <taxon>Eurotiomycetes</taxon>
        <taxon>Eurotiomycetidae</taxon>
        <taxon>Eurotiales</taxon>
        <taxon>Aspergillaceae</taxon>
        <taxon>Penicillium</taxon>
    </lineage>
</organism>
<sequence>MADEAAHQRRSSKTKYSEPRPPEDTLSIEEGKQTSANGVLEALGYEPELVRNRSTLQVTFMSFVLAAIPYGLATTFTYPLIGGGPVNIIWGWLAVSLITLFNLGSTLFLVACINVFESAPGVGIFQAETYQVFLIFIAVTVLANAISAFGNKWLPLLDTFAIFWTLAGLLAIVICVLAIAKGGRRDAKYVFTSFEPVSGWPAGWSFCVGLLQAAYSTSSTGMVICMCEEVQQPSTQVPKAMVGTVILNTLAGFLFLVPLVFVLPDTKALAALESGQPIPTIIQSAVGSPVGSFLLLLPLIVLSLFCVIGCTTAVSRSTWAFARDGGIPGSIWWKQVNKDGVPFNAMMLGMVVQILLGFIYFGSTTAFNAFTGVGVITLTVSYACPIAVSLAGGRKQIKNGQFDLGTLGLVCNIIALGWSILVIPLFCMPSSIPVAADTVNYAPVVFVAFILLASGWYWVWGYENGPKGIQAIGDKRGGRISTLKIQTTFMILFFRLGLRFVSSSQILPRLRDVHNVDKPSPMLFICLIFGGYIISFREMAALDVKERKIPESPLVSVEINTKFKWYQPSIFTRWLPSTNQTVILAFDLDPPIKDRFLIAAMKSDESWLNDPFWVYPCLVEQIALIQEPSVWGIRDHVRLMETDGKPEGRPQPNYRRLHDIARHAIHVNETLDVALQNLEHILVQHESYTNSNPDNASPASEDIRLRLRSWQSFIENLRSRSISNEKRLQNEIQLAFNTVAQHDASVTLEIGRATQLDSATMKTIAFVTLTFLPPTFICAIFSMSFFNFGGDNGWTMSSKFWIYWVFAIPTTAFTTLVWTYWPNIRRILFSKNE</sequence>
<feature type="region of interest" description="Disordered" evidence="6">
    <location>
        <begin position="1"/>
        <end position="31"/>
    </location>
</feature>
<dbReference type="Gene3D" id="1.20.58.340">
    <property type="entry name" value="Magnesium transport protein CorA, transmembrane region"/>
    <property type="match status" value="1"/>
</dbReference>
<feature type="transmembrane region" description="Helical" evidence="7">
    <location>
        <begin position="58"/>
        <end position="81"/>
    </location>
</feature>
<keyword evidence="4 7" id="KW-1133">Transmembrane helix</keyword>
<comment type="caution">
    <text evidence="8">The sequence shown here is derived from an EMBL/GenBank/DDBJ whole genome shotgun (WGS) entry which is preliminary data.</text>
</comment>
<feature type="transmembrane region" description="Helical" evidence="7">
    <location>
        <begin position="481"/>
        <end position="501"/>
    </location>
</feature>
<evidence type="ECO:0000256" key="2">
    <source>
        <dbReference type="ARBA" id="ARBA00022448"/>
    </source>
</evidence>
<evidence type="ECO:0000256" key="3">
    <source>
        <dbReference type="ARBA" id="ARBA00022692"/>
    </source>
</evidence>
<dbReference type="GO" id="GO:0016020">
    <property type="term" value="C:membrane"/>
    <property type="evidence" value="ECO:0007669"/>
    <property type="project" value="UniProtKB-SubCell"/>
</dbReference>
<feature type="transmembrane region" description="Helical" evidence="7">
    <location>
        <begin position="800"/>
        <end position="821"/>
    </location>
</feature>
<dbReference type="AlphaFoldDB" id="A0A0A2JF14"/>
<name>A0A0A2JF14_PENEN</name>
<dbReference type="PANTHER" id="PTHR45649">
    <property type="entry name" value="AMINO-ACID PERMEASE BAT1"/>
    <property type="match status" value="1"/>
</dbReference>